<gene>
    <name evidence="1" type="ORF">SMRZ_LOCUS3141</name>
</gene>
<accession>A0A183LH66</accession>
<protein>
    <submittedName>
        <fullName evidence="1">Uncharacterized protein</fullName>
    </submittedName>
</protein>
<organism evidence="1 2">
    <name type="scientific">Schistosoma margrebowiei</name>
    <dbReference type="NCBI Taxonomy" id="48269"/>
    <lineage>
        <taxon>Eukaryota</taxon>
        <taxon>Metazoa</taxon>
        <taxon>Spiralia</taxon>
        <taxon>Lophotrochozoa</taxon>
        <taxon>Platyhelminthes</taxon>
        <taxon>Trematoda</taxon>
        <taxon>Digenea</taxon>
        <taxon>Strigeidida</taxon>
        <taxon>Schistosomatoidea</taxon>
        <taxon>Schistosomatidae</taxon>
        <taxon>Schistosoma</taxon>
    </lineage>
</organism>
<dbReference type="AlphaFoldDB" id="A0A183LH66"/>
<proteinExistence type="predicted"/>
<dbReference type="EMBL" id="UZAI01000873">
    <property type="protein sequence ID" value="VDO57182.1"/>
    <property type="molecule type" value="Genomic_DNA"/>
</dbReference>
<name>A0A183LH66_9TREM</name>
<evidence type="ECO:0000313" key="2">
    <source>
        <dbReference type="Proteomes" id="UP000277204"/>
    </source>
</evidence>
<keyword evidence="2" id="KW-1185">Reference proteome</keyword>
<reference evidence="1 2" key="1">
    <citation type="submission" date="2018-11" db="EMBL/GenBank/DDBJ databases">
        <authorList>
            <consortium name="Pathogen Informatics"/>
        </authorList>
    </citation>
    <scope>NUCLEOTIDE SEQUENCE [LARGE SCALE GENOMIC DNA]</scope>
    <source>
        <strain evidence="1 2">Zambia</strain>
    </source>
</reference>
<feature type="non-terminal residue" evidence="1">
    <location>
        <position position="1"/>
    </location>
</feature>
<sequence>IQLNIPEENKQHDNYRLPTIIIAITQEPPPSQSPPLFTLILLLSINAKPLHETDYRNYNNDNNNNNNIDQRLNNNYFVGQ</sequence>
<dbReference type="Proteomes" id="UP000277204">
    <property type="component" value="Unassembled WGS sequence"/>
</dbReference>
<evidence type="ECO:0000313" key="1">
    <source>
        <dbReference type="EMBL" id="VDO57182.1"/>
    </source>
</evidence>